<feature type="domain" description="K Homology" evidence="4">
    <location>
        <begin position="356"/>
        <end position="429"/>
    </location>
</feature>
<dbReference type="Gene3D" id="3.30.1370.10">
    <property type="entry name" value="K Homology domain, type 1"/>
    <property type="match status" value="4"/>
</dbReference>
<feature type="domain" description="K Homology" evidence="4">
    <location>
        <begin position="81"/>
        <end position="151"/>
    </location>
</feature>
<dbReference type="SMART" id="SM00322">
    <property type="entry name" value="KH"/>
    <property type="match status" value="4"/>
</dbReference>
<proteinExistence type="predicted"/>
<reference evidence="5" key="2">
    <citation type="submission" date="2025-09" db="UniProtKB">
        <authorList>
            <consortium name="Ensembl"/>
        </authorList>
    </citation>
    <scope>IDENTIFICATION</scope>
</reference>
<dbReference type="GeneTree" id="ENSGT00940000156744"/>
<dbReference type="CDD" id="cd22489">
    <property type="entry name" value="KH-I_FUBP3_rpt4"/>
    <property type="match status" value="1"/>
</dbReference>
<dbReference type="Ensembl" id="ENSMAMT00000039823.1">
    <property type="protein sequence ID" value="ENSMAMP00000038040.1"/>
    <property type="gene ID" value="ENSMAMG00000019009.2"/>
</dbReference>
<protein>
    <submittedName>
        <fullName evidence="5">Far upstream element-binding protein 3-like</fullName>
    </submittedName>
</protein>
<dbReference type="AlphaFoldDB" id="A0A7N8WR09"/>
<reference evidence="5" key="1">
    <citation type="submission" date="2025-08" db="UniProtKB">
        <authorList>
            <consortium name="Ensembl"/>
        </authorList>
    </citation>
    <scope>IDENTIFICATION</scope>
</reference>
<organism evidence="5 6">
    <name type="scientific">Mastacembelus armatus</name>
    <name type="common">zig-zag eel</name>
    <dbReference type="NCBI Taxonomy" id="205130"/>
    <lineage>
        <taxon>Eukaryota</taxon>
        <taxon>Metazoa</taxon>
        <taxon>Chordata</taxon>
        <taxon>Craniata</taxon>
        <taxon>Vertebrata</taxon>
        <taxon>Euteleostomi</taxon>
        <taxon>Actinopterygii</taxon>
        <taxon>Neopterygii</taxon>
        <taxon>Teleostei</taxon>
        <taxon>Neoteleostei</taxon>
        <taxon>Acanthomorphata</taxon>
        <taxon>Anabantaria</taxon>
        <taxon>Synbranchiformes</taxon>
        <taxon>Mastacembelidae</taxon>
        <taxon>Mastacembelus</taxon>
    </lineage>
</organism>
<dbReference type="Proteomes" id="UP000261640">
    <property type="component" value="Unplaced"/>
</dbReference>
<feature type="domain" description="K Homology" evidence="4">
    <location>
        <begin position="166"/>
        <end position="238"/>
    </location>
</feature>
<evidence type="ECO:0000313" key="5">
    <source>
        <dbReference type="Ensembl" id="ENSMAMP00000038040.1"/>
    </source>
</evidence>
<dbReference type="PANTHER" id="PTHR10288">
    <property type="entry name" value="KH DOMAIN CONTAINING RNA BINDING PROTEIN"/>
    <property type="match status" value="1"/>
</dbReference>
<evidence type="ECO:0000256" key="2">
    <source>
        <dbReference type="PROSITE-ProRule" id="PRU00117"/>
    </source>
</evidence>
<evidence type="ECO:0000313" key="6">
    <source>
        <dbReference type="Proteomes" id="UP000261640"/>
    </source>
</evidence>
<keyword evidence="6" id="KW-1185">Reference proteome</keyword>
<feature type="domain" description="K Homology" evidence="4">
    <location>
        <begin position="256"/>
        <end position="326"/>
    </location>
</feature>
<evidence type="ECO:0000256" key="3">
    <source>
        <dbReference type="SAM" id="MobiDB-lite"/>
    </source>
</evidence>
<dbReference type="Pfam" id="PF00013">
    <property type="entry name" value="KH_1"/>
    <property type="match status" value="4"/>
</dbReference>
<accession>A0A7N8WR09</accession>
<dbReference type="InterPro" id="IPR036612">
    <property type="entry name" value="KH_dom_type_1_sf"/>
</dbReference>
<dbReference type="InterPro" id="IPR004088">
    <property type="entry name" value="KH_dom_type_1"/>
</dbReference>
<sequence>MMAELVQGQASMNQPGLKSEGLADVLQRARQIVGKMGGEAMSHLNSSSGSVESSLYYPGQKRPGEDGGNQLAAMGHQSSSRVITEDYKVPDRMVGFIIGRGGEQITRIQLESGCKIQIAADSGGLMERPCSLTGTPESIEHAKRLLVQIVDRCRNGPGFHSDGEGGPSVQEMLIPASKVGLVIGRGGDTIKQLQERAGVKMMMIQDGPMPTGADKPLRISGDPYKVQAARELVLEVIREKDGDFRSGRNDFSARLGGTSVDVQVPRFAVGIVIGRNGEMIKKIQNDAGVRIQFKADDGISPERVAMVMGQADRCQHAVHLINDLIQTAQERDGFGSALRGGWVRGRGDWTMGSPGPLQEVTYTIPADKCGLVIGKGGETIKSINQQSGAHVELQRNPPPSTDPNTRVFTIRGTAQQMELARQLIDDKIGGSGIMSNGGFGFSPFTQGPATHQNCGSGQTFLTGVWGNTYQTNWQSTGQQDPGQQNQPQSMMTDYSKAWEDYYKKQNQSSQQSSVQDYTAVLTEYYRQQPYLWNPAQIQDH</sequence>
<evidence type="ECO:0000259" key="4">
    <source>
        <dbReference type="SMART" id="SM00322"/>
    </source>
</evidence>
<dbReference type="FunFam" id="3.30.1370.10:FF:000007">
    <property type="entry name" value="far upstream element-binding protein 1 isoform X1"/>
    <property type="match status" value="1"/>
</dbReference>
<dbReference type="FunFam" id="3.30.1370.10:FF:000010">
    <property type="entry name" value="far upstream element-binding protein 1 isoform X1"/>
    <property type="match status" value="1"/>
</dbReference>
<dbReference type="PROSITE" id="PS50084">
    <property type="entry name" value="KH_TYPE_1"/>
    <property type="match status" value="4"/>
</dbReference>
<name>A0A7N8WR09_9TELE</name>
<dbReference type="SUPFAM" id="SSF54791">
    <property type="entry name" value="Eukaryotic type KH-domain (KH-domain type I)"/>
    <property type="match status" value="4"/>
</dbReference>
<feature type="compositionally biased region" description="Low complexity" evidence="3">
    <location>
        <begin position="42"/>
        <end position="54"/>
    </location>
</feature>
<keyword evidence="1" id="KW-0677">Repeat</keyword>
<keyword evidence="2" id="KW-0694">RNA-binding</keyword>
<evidence type="ECO:0000256" key="1">
    <source>
        <dbReference type="ARBA" id="ARBA00022737"/>
    </source>
</evidence>
<feature type="region of interest" description="Disordered" evidence="3">
    <location>
        <begin position="40"/>
        <end position="80"/>
    </location>
</feature>
<dbReference type="InterPro" id="IPR004087">
    <property type="entry name" value="KH_dom"/>
</dbReference>
<dbReference type="GO" id="GO:0003723">
    <property type="term" value="F:RNA binding"/>
    <property type="evidence" value="ECO:0007669"/>
    <property type="project" value="UniProtKB-UniRule"/>
</dbReference>